<keyword evidence="3" id="KW-0804">Transcription</keyword>
<evidence type="ECO:0000259" key="4">
    <source>
        <dbReference type="PROSITE" id="PS01124"/>
    </source>
</evidence>
<dbReference type="Gene3D" id="1.10.10.60">
    <property type="entry name" value="Homeodomain-like"/>
    <property type="match status" value="1"/>
</dbReference>
<sequence length="291" mass="31620">MLHLDPSQKRNVLFTSARTVSEEIHCPCIAVILCTGDGAEIICGGRRISLGENDVLTVALRSGSVTGTGETVSVFLSPDAETPALPDLTVAIPEIIHCGEHRGIKQLAEAIPEAFYGDPAVRDAKLHALAGLLVIRLSEYADTTPDGSTVSACAVYIRSHIDQSLTPGEIAEKLNVPEKKLRSEFAAVYGCTPAEFQRRAKMNHAISLMKESPDMLIKEIAAAVGYRDELWFTKTFGKYTGVSPREYRKRLLLGENAPAQSYRDIYKKGFPVGNVTDGLCIEQKKDGDGTQ</sequence>
<protein>
    <submittedName>
        <fullName evidence="5">AraC family transcriptional regulator</fullName>
    </submittedName>
</protein>
<dbReference type="PANTHER" id="PTHR43280">
    <property type="entry name" value="ARAC-FAMILY TRANSCRIPTIONAL REGULATOR"/>
    <property type="match status" value="1"/>
</dbReference>
<dbReference type="GO" id="GO:0043565">
    <property type="term" value="F:sequence-specific DNA binding"/>
    <property type="evidence" value="ECO:0007669"/>
    <property type="project" value="InterPro"/>
</dbReference>
<dbReference type="SMART" id="SM00342">
    <property type="entry name" value="HTH_ARAC"/>
    <property type="match status" value="1"/>
</dbReference>
<dbReference type="Proteomes" id="UP001139365">
    <property type="component" value="Unassembled WGS sequence"/>
</dbReference>
<dbReference type="Pfam" id="PF12833">
    <property type="entry name" value="HTH_18"/>
    <property type="match status" value="1"/>
</dbReference>
<evidence type="ECO:0000256" key="1">
    <source>
        <dbReference type="ARBA" id="ARBA00023015"/>
    </source>
</evidence>
<dbReference type="InterPro" id="IPR018062">
    <property type="entry name" value="HTH_AraC-typ_CS"/>
</dbReference>
<dbReference type="PRINTS" id="PR00032">
    <property type="entry name" value="HTHARAC"/>
</dbReference>
<dbReference type="PROSITE" id="PS01124">
    <property type="entry name" value="HTH_ARAC_FAMILY_2"/>
    <property type="match status" value="1"/>
</dbReference>
<keyword evidence="2" id="KW-0238">DNA-binding</keyword>
<comment type="caution">
    <text evidence="5">The sequence shown here is derived from an EMBL/GenBank/DDBJ whole genome shotgun (WGS) entry which is preliminary data.</text>
</comment>
<gene>
    <name evidence="5" type="ORF">MR241_09440</name>
</gene>
<feature type="domain" description="HTH araC/xylS-type" evidence="4">
    <location>
        <begin position="151"/>
        <end position="250"/>
    </location>
</feature>
<reference evidence="5 6" key="1">
    <citation type="submission" date="2022-03" db="EMBL/GenBank/DDBJ databases">
        <title>Metagenome-assembled genomes from swine fecal metagenomes.</title>
        <authorList>
            <person name="Holman D.B."/>
            <person name="Kommadath A."/>
        </authorList>
    </citation>
    <scope>NUCLEOTIDE SEQUENCE [LARGE SCALE GENOMIC DNA]</scope>
    <source>
        <strain evidence="5">SUG147</strain>
    </source>
</reference>
<evidence type="ECO:0000256" key="2">
    <source>
        <dbReference type="ARBA" id="ARBA00023125"/>
    </source>
</evidence>
<dbReference type="PANTHER" id="PTHR43280:SF2">
    <property type="entry name" value="HTH-TYPE TRANSCRIPTIONAL REGULATOR EXSA"/>
    <property type="match status" value="1"/>
</dbReference>
<proteinExistence type="predicted"/>
<evidence type="ECO:0000313" key="5">
    <source>
        <dbReference type="EMBL" id="MCI5756499.1"/>
    </source>
</evidence>
<dbReference type="EMBL" id="JALEMU010000157">
    <property type="protein sequence ID" value="MCI5756499.1"/>
    <property type="molecule type" value="Genomic_DNA"/>
</dbReference>
<keyword evidence="1" id="KW-0805">Transcription regulation</keyword>
<evidence type="ECO:0000313" key="6">
    <source>
        <dbReference type="Proteomes" id="UP001139365"/>
    </source>
</evidence>
<dbReference type="InterPro" id="IPR018060">
    <property type="entry name" value="HTH_AraC"/>
</dbReference>
<organism evidence="5 6">
    <name type="scientific">Candidatus Colimorpha enterica</name>
    <dbReference type="NCBI Taxonomy" id="3083063"/>
    <lineage>
        <taxon>Bacteria</taxon>
        <taxon>Pseudomonadati</taxon>
        <taxon>Bacteroidota</taxon>
        <taxon>Bacteroidia</taxon>
        <taxon>Bacteroidales</taxon>
        <taxon>Candidatus Colimorpha</taxon>
    </lineage>
</organism>
<dbReference type="AlphaFoldDB" id="A0AAE3FJ54"/>
<dbReference type="SUPFAM" id="SSF46689">
    <property type="entry name" value="Homeodomain-like"/>
    <property type="match status" value="1"/>
</dbReference>
<evidence type="ECO:0000256" key="3">
    <source>
        <dbReference type="ARBA" id="ARBA00023163"/>
    </source>
</evidence>
<dbReference type="PROSITE" id="PS00041">
    <property type="entry name" value="HTH_ARAC_FAMILY_1"/>
    <property type="match status" value="1"/>
</dbReference>
<dbReference type="InterPro" id="IPR020449">
    <property type="entry name" value="Tscrpt_reg_AraC-type_HTH"/>
</dbReference>
<name>A0AAE3FJ54_9BACT</name>
<dbReference type="InterPro" id="IPR009057">
    <property type="entry name" value="Homeodomain-like_sf"/>
</dbReference>
<accession>A0AAE3FJ54</accession>
<dbReference type="GO" id="GO:0003700">
    <property type="term" value="F:DNA-binding transcription factor activity"/>
    <property type="evidence" value="ECO:0007669"/>
    <property type="project" value="InterPro"/>
</dbReference>